<comment type="caution">
    <text evidence="3">The sequence shown here is derived from an EMBL/GenBank/DDBJ whole genome shotgun (WGS) entry which is preliminary data.</text>
</comment>
<feature type="repeat" description="PPR" evidence="2">
    <location>
        <begin position="54"/>
        <end position="84"/>
    </location>
</feature>
<proteinExistence type="predicted"/>
<dbReference type="EMBL" id="JABWDY010035628">
    <property type="protein sequence ID" value="KAF5181863.1"/>
    <property type="molecule type" value="Genomic_DNA"/>
</dbReference>
<name>A0A7J6VA67_THATH</name>
<evidence type="ECO:0000256" key="1">
    <source>
        <dbReference type="ARBA" id="ARBA00022737"/>
    </source>
</evidence>
<dbReference type="Pfam" id="PF20431">
    <property type="entry name" value="E_motif"/>
    <property type="match status" value="1"/>
</dbReference>
<dbReference type="AlphaFoldDB" id="A0A7J6VA67"/>
<dbReference type="InterPro" id="IPR046848">
    <property type="entry name" value="E_motif"/>
</dbReference>
<feature type="repeat" description="PPR" evidence="2">
    <location>
        <begin position="23"/>
        <end position="53"/>
    </location>
</feature>
<keyword evidence="1" id="KW-0677">Repeat</keyword>
<dbReference type="OrthoDB" id="330671at2759"/>
<dbReference type="Proteomes" id="UP000554482">
    <property type="component" value="Unassembled WGS sequence"/>
</dbReference>
<dbReference type="GO" id="GO:0003723">
    <property type="term" value="F:RNA binding"/>
    <property type="evidence" value="ECO:0007669"/>
    <property type="project" value="InterPro"/>
</dbReference>
<evidence type="ECO:0000256" key="2">
    <source>
        <dbReference type="PROSITE-ProRule" id="PRU00708"/>
    </source>
</evidence>
<dbReference type="Gene3D" id="1.25.40.10">
    <property type="entry name" value="Tetratricopeptide repeat domain"/>
    <property type="match status" value="2"/>
</dbReference>
<dbReference type="Pfam" id="PF01535">
    <property type="entry name" value="PPR"/>
    <property type="match status" value="4"/>
</dbReference>
<evidence type="ECO:0000313" key="3">
    <source>
        <dbReference type="EMBL" id="KAF5181863.1"/>
    </source>
</evidence>
<dbReference type="GO" id="GO:0009451">
    <property type="term" value="P:RNA modification"/>
    <property type="evidence" value="ECO:0007669"/>
    <property type="project" value="InterPro"/>
</dbReference>
<accession>A0A7J6VA67</accession>
<dbReference type="FunFam" id="1.25.40.10:FF:000348">
    <property type="entry name" value="Pentatricopeptide repeat-containing protein chloroplastic"/>
    <property type="match status" value="1"/>
</dbReference>
<sequence>MYSGSGELDNARSLFEECFSVVDIVSWTSLVTGYSNSRNIDVARKYFDEMPQRNTVSWNAMVAGYARSGQIMKARELFDEMPAKDVASWSVMISGYSQSGMAIEALGLFQEMVSTGVMPNESALVSAVSACAQLRALDQGEWLHNYIKEQMFEVNVILGTALLDMYGMVHEGHQIYNIMTQVYQIKPQLEHYGCMVDLLGRAGLIKEALEFVEKMPVEPHPGLWGALASACRIHGEIELGEELGKHLIKLESKHSGRYMLLLNMFAAANRWDDVVMMRNLLKKKKVLKNPGNSIIKL</sequence>
<reference evidence="3 4" key="1">
    <citation type="submission" date="2020-06" db="EMBL/GenBank/DDBJ databases">
        <title>Transcriptomic and genomic resources for Thalictrum thalictroides and T. hernandezii: Facilitating candidate gene discovery in an emerging model plant lineage.</title>
        <authorList>
            <person name="Arias T."/>
            <person name="Riano-Pachon D.M."/>
            <person name="Di Stilio V.S."/>
        </authorList>
    </citation>
    <scope>NUCLEOTIDE SEQUENCE [LARGE SCALE GENOMIC DNA]</scope>
    <source>
        <strain evidence="4">cv. WT478/WT964</strain>
        <tissue evidence="3">Leaves</tissue>
    </source>
</reference>
<evidence type="ECO:0000313" key="4">
    <source>
        <dbReference type="Proteomes" id="UP000554482"/>
    </source>
</evidence>
<dbReference type="NCBIfam" id="TIGR00756">
    <property type="entry name" value="PPR"/>
    <property type="match status" value="3"/>
</dbReference>
<gene>
    <name evidence="3" type="ORF">FRX31_028553</name>
</gene>
<dbReference type="InterPro" id="IPR011990">
    <property type="entry name" value="TPR-like_helical_dom_sf"/>
</dbReference>
<organism evidence="3 4">
    <name type="scientific">Thalictrum thalictroides</name>
    <name type="common">Rue-anemone</name>
    <name type="synonym">Anemone thalictroides</name>
    <dbReference type="NCBI Taxonomy" id="46969"/>
    <lineage>
        <taxon>Eukaryota</taxon>
        <taxon>Viridiplantae</taxon>
        <taxon>Streptophyta</taxon>
        <taxon>Embryophyta</taxon>
        <taxon>Tracheophyta</taxon>
        <taxon>Spermatophyta</taxon>
        <taxon>Magnoliopsida</taxon>
        <taxon>Ranunculales</taxon>
        <taxon>Ranunculaceae</taxon>
        <taxon>Thalictroideae</taxon>
        <taxon>Thalictrum</taxon>
    </lineage>
</organism>
<dbReference type="PANTHER" id="PTHR47926:SF463">
    <property type="entry name" value="PENTATRICOPEPTIDE REPEAT-CONTAINING PROTEIN"/>
    <property type="match status" value="1"/>
</dbReference>
<dbReference type="FunFam" id="1.25.40.10:FF:000242">
    <property type="entry name" value="Pentatricopeptide repeat-containing protein"/>
    <property type="match status" value="1"/>
</dbReference>
<protein>
    <submittedName>
        <fullName evidence="3">Pentatricopeptide repeat-containing protein</fullName>
    </submittedName>
</protein>
<dbReference type="InterPro" id="IPR002885">
    <property type="entry name" value="PPR_rpt"/>
</dbReference>
<keyword evidence="4" id="KW-1185">Reference proteome</keyword>
<dbReference type="PANTHER" id="PTHR47926">
    <property type="entry name" value="PENTATRICOPEPTIDE REPEAT-CONTAINING PROTEIN"/>
    <property type="match status" value="1"/>
</dbReference>
<dbReference type="InterPro" id="IPR046960">
    <property type="entry name" value="PPR_At4g14850-like_plant"/>
</dbReference>
<feature type="repeat" description="PPR" evidence="2">
    <location>
        <begin position="85"/>
        <end position="119"/>
    </location>
</feature>
<dbReference type="PROSITE" id="PS51375">
    <property type="entry name" value="PPR"/>
    <property type="match status" value="3"/>
</dbReference>